<sequence>MFPIFTSLKVKAKKVIRNEMGITLIELLIVLALLGLIGGGVKAMFFTSIRSYDAANEQIDSYSSGRWTFMLIERQIKSSDKIYLKNNIVYIQDKETPKYYNYYTLENKKIMKHKVYEENLRTIGSGSTSQLADNIKEFELNHIEENVFHIKIISQVKDKVLELSSRIRVGSNIIER</sequence>
<gene>
    <name evidence="2" type="ORF">NSA47_03110</name>
</gene>
<feature type="transmembrane region" description="Helical" evidence="1">
    <location>
        <begin position="21"/>
        <end position="41"/>
    </location>
</feature>
<protein>
    <recommendedName>
        <fullName evidence="4">Prepilin-type N-terminal cleavage/methylation domain-containing protein</fullName>
    </recommendedName>
</protein>
<keyword evidence="1" id="KW-0812">Transmembrane</keyword>
<dbReference type="AlphaFoldDB" id="A0AAE3KZA5"/>
<evidence type="ECO:0008006" key="4">
    <source>
        <dbReference type="Google" id="ProtNLM"/>
    </source>
</evidence>
<accession>A0AAE3KZA5</accession>
<organism evidence="2 3">
    <name type="scientific">Irregularibacter muris</name>
    <dbReference type="NCBI Taxonomy" id="1796619"/>
    <lineage>
        <taxon>Bacteria</taxon>
        <taxon>Bacillati</taxon>
        <taxon>Bacillota</taxon>
        <taxon>Clostridia</taxon>
        <taxon>Eubacteriales</taxon>
        <taxon>Eubacteriaceae</taxon>
        <taxon>Irregularibacter</taxon>
    </lineage>
</organism>
<dbReference type="Proteomes" id="UP001205748">
    <property type="component" value="Unassembled WGS sequence"/>
</dbReference>
<keyword evidence="1" id="KW-0472">Membrane</keyword>
<dbReference type="EMBL" id="JANKAS010000002">
    <property type="protein sequence ID" value="MCR1897977.1"/>
    <property type="molecule type" value="Genomic_DNA"/>
</dbReference>
<name>A0AAE3KZA5_9FIRM</name>
<comment type="caution">
    <text evidence="2">The sequence shown here is derived from an EMBL/GenBank/DDBJ whole genome shotgun (WGS) entry which is preliminary data.</text>
</comment>
<dbReference type="RefSeq" id="WP_257529442.1">
    <property type="nucleotide sequence ID" value="NZ_JANKAS010000002.1"/>
</dbReference>
<keyword evidence="1" id="KW-1133">Transmembrane helix</keyword>
<keyword evidence="3" id="KW-1185">Reference proteome</keyword>
<evidence type="ECO:0000256" key="1">
    <source>
        <dbReference type="SAM" id="Phobius"/>
    </source>
</evidence>
<proteinExistence type="predicted"/>
<evidence type="ECO:0000313" key="3">
    <source>
        <dbReference type="Proteomes" id="UP001205748"/>
    </source>
</evidence>
<reference evidence="2" key="1">
    <citation type="submission" date="2022-07" db="EMBL/GenBank/DDBJ databases">
        <title>Enhanced cultured diversity of the mouse gut microbiota enables custom-made synthetic communities.</title>
        <authorList>
            <person name="Afrizal A."/>
        </authorList>
    </citation>
    <scope>NUCLEOTIDE SEQUENCE</scope>
    <source>
        <strain evidence="2">DSM 28593</strain>
    </source>
</reference>
<evidence type="ECO:0000313" key="2">
    <source>
        <dbReference type="EMBL" id="MCR1897977.1"/>
    </source>
</evidence>